<keyword evidence="6" id="KW-1185">Reference proteome</keyword>
<sequence>MASLTTIPDELLLQISALLDDQCDRARLARVCKRLREIFNGELFDHDARLDDKHALWHACVRGDLALLRRVLRHHEPSTAILINAPFKTNHYTRLRQIWGDSSESLTPLEIAIKNADHLIARELLEARAAPTWRALMEAVSLQLERIDVRDWPSQSLADEYNMSLARVLHDKRLLIGRLIKAAQTCQLPCETLLQATLLNLKDWAPQFGFARTLASKAEEANQRSIIHNHVLGLIHILLEHVGSRVPAGDFMHLIARLNPHHHLDLLRLFLRHHKDDLLPLPENLLLAFCCFLPCNPVAVELLLEHGASVNYQNASGQTALHILCSNHTQIESRRQVAEVLVRNGGADLTLKDNKGKTAFQCARKQKLFELVALLRKASREQTQPKADKDLQQEASSSSPIKDSSLPSHEPKVKGNAKAKARGKGKNKPRQIRRETSTQTSQGAAEAAVEKNDNATGVLILVEEW</sequence>
<evidence type="ECO:0000313" key="6">
    <source>
        <dbReference type="Proteomes" id="UP000756346"/>
    </source>
</evidence>
<name>A0A9P8XUU3_9PEZI</name>
<dbReference type="PANTHER" id="PTHR24134:SF9">
    <property type="entry name" value="ANKYRIN REPEAT AND SOCS BOX PROTEIN 8"/>
    <property type="match status" value="1"/>
</dbReference>
<dbReference type="PROSITE" id="PS50181">
    <property type="entry name" value="FBOX"/>
    <property type="match status" value="1"/>
</dbReference>
<dbReference type="SUPFAM" id="SSF81383">
    <property type="entry name" value="F-box domain"/>
    <property type="match status" value="1"/>
</dbReference>
<feature type="domain" description="F-box" evidence="4">
    <location>
        <begin position="1"/>
        <end position="47"/>
    </location>
</feature>
<dbReference type="InterPro" id="IPR001810">
    <property type="entry name" value="F-box_dom"/>
</dbReference>
<dbReference type="InterPro" id="IPR036047">
    <property type="entry name" value="F-box-like_dom_sf"/>
</dbReference>
<reference evidence="5" key="1">
    <citation type="journal article" date="2021" name="Nat. Commun.">
        <title>Genetic determinants of endophytism in the Arabidopsis root mycobiome.</title>
        <authorList>
            <person name="Mesny F."/>
            <person name="Miyauchi S."/>
            <person name="Thiergart T."/>
            <person name="Pickel B."/>
            <person name="Atanasova L."/>
            <person name="Karlsson M."/>
            <person name="Huettel B."/>
            <person name="Barry K.W."/>
            <person name="Haridas S."/>
            <person name="Chen C."/>
            <person name="Bauer D."/>
            <person name="Andreopoulos W."/>
            <person name="Pangilinan J."/>
            <person name="LaButti K."/>
            <person name="Riley R."/>
            <person name="Lipzen A."/>
            <person name="Clum A."/>
            <person name="Drula E."/>
            <person name="Henrissat B."/>
            <person name="Kohler A."/>
            <person name="Grigoriev I.V."/>
            <person name="Martin F.M."/>
            <person name="Hacquard S."/>
        </authorList>
    </citation>
    <scope>NUCLEOTIDE SEQUENCE</scope>
    <source>
        <strain evidence="5">MPI-CAGE-CH-0230</strain>
    </source>
</reference>
<evidence type="ECO:0000256" key="2">
    <source>
        <dbReference type="ARBA" id="ARBA00023043"/>
    </source>
</evidence>
<keyword evidence="1" id="KW-0677">Repeat</keyword>
<organism evidence="5 6">
    <name type="scientific">Microdochium trichocladiopsis</name>
    <dbReference type="NCBI Taxonomy" id="1682393"/>
    <lineage>
        <taxon>Eukaryota</taxon>
        <taxon>Fungi</taxon>
        <taxon>Dikarya</taxon>
        <taxon>Ascomycota</taxon>
        <taxon>Pezizomycotina</taxon>
        <taxon>Sordariomycetes</taxon>
        <taxon>Xylariomycetidae</taxon>
        <taxon>Xylariales</taxon>
        <taxon>Microdochiaceae</taxon>
        <taxon>Microdochium</taxon>
    </lineage>
</organism>
<dbReference type="RefSeq" id="XP_046006799.1">
    <property type="nucleotide sequence ID" value="XM_046157347.1"/>
</dbReference>
<dbReference type="EMBL" id="JAGTJQ010000011">
    <property type="protein sequence ID" value="KAH7018532.1"/>
    <property type="molecule type" value="Genomic_DNA"/>
</dbReference>
<dbReference type="AlphaFoldDB" id="A0A9P8XUU3"/>
<dbReference type="Pfam" id="PF12796">
    <property type="entry name" value="Ank_2"/>
    <property type="match status" value="1"/>
</dbReference>
<evidence type="ECO:0000256" key="1">
    <source>
        <dbReference type="ARBA" id="ARBA00022737"/>
    </source>
</evidence>
<dbReference type="PANTHER" id="PTHR24134">
    <property type="entry name" value="ANKYRIN REPEAT-CONTAINING PROTEIN DDB_G0279043"/>
    <property type="match status" value="1"/>
</dbReference>
<feature type="region of interest" description="Disordered" evidence="3">
    <location>
        <begin position="380"/>
        <end position="453"/>
    </location>
</feature>
<dbReference type="SUPFAM" id="SSF48403">
    <property type="entry name" value="Ankyrin repeat"/>
    <property type="match status" value="1"/>
</dbReference>
<dbReference type="SMART" id="SM00256">
    <property type="entry name" value="FBOX"/>
    <property type="match status" value="1"/>
</dbReference>
<dbReference type="Proteomes" id="UP000756346">
    <property type="component" value="Unassembled WGS sequence"/>
</dbReference>
<protein>
    <submittedName>
        <fullName evidence="5">Ankyrin repeat-containing domain protein</fullName>
    </submittedName>
</protein>
<accession>A0A9P8XUU3</accession>
<feature type="compositionally biased region" description="Basic residues" evidence="3">
    <location>
        <begin position="415"/>
        <end position="431"/>
    </location>
</feature>
<evidence type="ECO:0000313" key="5">
    <source>
        <dbReference type="EMBL" id="KAH7018532.1"/>
    </source>
</evidence>
<dbReference type="SMART" id="SM00248">
    <property type="entry name" value="ANK"/>
    <property type="match status" value="5"/>
</dbReference>
<keyword evidence="2" id="KW-0040">ANK repeat</keyword>
<dbReference type="Gene3D" id="1.20.1280.50">
    <property type="match status" value="1"/>
</dbReference>
<dbReference type="InterPro" id="IPR002110">
    <property type="entry name" value="Ankyrin_rpt"/>
</dbReference>
<feature type="compositionally biased region" description="Low complexity" evidence="3">
    <location>
        <begin position="396"/>
        <end position="414"/>
    </location>
</feature>
<evidence type="ECO:0000256" key="3">
    <source>
        <dbReference type="SAM" id="MobiDB-lite"/>
    </source>
</evidence>
<comment type="caution">
    <text evidence="5">The sequence shown here is derived from an EMBL/GenBank/DDBJ whole genome shotgun (WGS) entry which is preliminary data.</text>
</comment>
<dbReference type="GeneID" id="70186893"/>
<dbReference type="InterPro" id="IPR036770">
    <property type="entry name" value="Ankyrin_rpt-contain_sf"/>
</dbReference>
<dbReference type="Gene3D" id="1.25.40.20">
    <property type="entry name" value="Ankyrin repeat-containing domain"/>
    <property type="match status" value="1"/>
</dbReference>
<proteinExistence type="predicted"/>
<gene>
    <name evidence="5" type="ORF">B0I36DRAFT_354799</name>
</gene>
<dbReference type="OrthoDB" id="823504at2759"/>
<dbReference type="Pfam" id="PF12937">
    <property type="entry name" value="F-box-like"/>
    <property type="match status" value="1"/>
</dbReference>
<evidence type="ECO:0000259" key="4">
    <source>
        <dbReference type="PROSITE" id="PS50181"/>
    </source>
</evidence>